<dbReference type="STRING" id="460384.SAMN05216313_11210"/>
<name>A0A1I0J5A7_9FIRM</name>
<gene>
    <name evidence="1" type="ORF">SAMN05216313_11210</name>
    <name evidence="2" type="ORF">SAMN05216313_12674</name>
</gene>
<dbReference type="Proteomes" id="UP000198508">
    <property type="component" value="Unassembled WGS sequence"/>
</dbReference>
<reference evidence="3" key="1">
    <citation type="submission" date="2016-10" db="EMBL/GenBank/DDBJ databases">
        <authorList>
            <person name="Varghese N."/>
            <person name="Submissions S."/>
        </authorList>
    </citation>
    <scope>NUCLEOTIDE SEQUENCE [LARGE SCALE GENOMIC DNA]</scope>
    <source>
        <strain evidence="3">NLAE-zl-G277</strain>
    </source>
</reference>
<accession>A0A1I0J5A7</accession>
<evidence type="ECO:0000313" key="3">
    <source>
        <dbReference type="Proteomes" id="UP000198508"/>
    </source>
</evidence>
<evidence type="ECO:0000313" key="2">
    <source>
        <dbReference type="EMBL" id="SEU04995.1"/>
    </source>
</evidence>
<keyword evidence="3" id="KW-1185">Reference proteome</keyword>
<dbReference type="EMBL" id="FOIM01000026">
    <property type="protein sequence ID" value="SEU04995.1"/>
    <property type="molecule type" value="Genomic_DNA"/>
</dbReference>
<protein>
    <submittedName>
        <fullName evidence="2">Uncharacterized protein</fullName>
    </submittedName>
</protein>
<sequence>MLKVNEMINAEEIYNRYHWSGDGDYDFVAVRIQDVPFKLGEIDHISHVWVDGNETDEELAGICGINVKDLQYAGDYYGDYAAIICGDCAMGGEDMGELIIEDPVVVEILA</sequence>
<evidence type="ECO:0000313" key="1">
    <source>
        <dbReference type="EMBL" id="SET70840.1"/>
    </source>
</evidence>
<organism evidence="2 3">
    <name type="scientific">Enterocloster lavalensis</name>
    <dbReference type="NCBI Taxonomy" id="460384"/>
    <lineage>
        <taxon>Bacteria</taxon>
        <taxon>Bacillati</taxon>
        <taxon>Bacillota</taxon>
        <taxon>Clostridia</taxon>
        <taxon>Lachnospirales</taxon>
        <taxon>Lachnospiraceae</taxon>
        <taxon>Enterocloster</taxon>
    </lineage>
</organism>
<proteinExistence type="predicted"/>
<dbReference type="EMBL" id="FOIM01000012">
    <property type="protein sequence ID" value="SET70840.1"/>
    <property type="molecule type" value="Genomic_DNA"/>
</dbReference>
<reference evidence="2" key="2">
    <citation type="submission" date="2016-10" db="EMBL/GenBank/DDBJ databases">
        <authorList>
            <person name="de Groot N.N."/>
        </authorList>
    </citation>
    <scope>NUCLEOTIDE SEQUENCE [LARGE SCALE GENOMIC DNA]</scope>
    <source>
        <strain evidence="2">NLAE-zl-G277</strain>
    </source>
</reference>
<dbReference type="AlphaFoldDB" id="A0A1I0J5A7"/>
<dbReference type="RefSeq" id="WP_092364116.1">
    <property type="nucleotide sequence ID" value="NZ_FOIM01000012.1"/>
</dbReference>